<accession>A0A101S4Y8</accession>
<dbReference type="EMBL" id="LMWU01000022">
    <property type="protein sequence ID" value="KUN67343.1"/>
    <property type="molecule type" value="Genomic_DNA"/>
</dbReference>
<evidence type="ECO:0000256" key="1">
    <source>
        <dbReference type="SAM" id="Phobius"/>
    </source>
</evidence>
<organism evidence="2 3">
    <name type="scientific">Streptomyces canus</name>
    <dbReference type="NCBI Taxonomy" id="58343"/>
    <lineage>
        <taxon>Bacteria</taxon>
        <taxon>Bacillati</taxon>
        <taxon>Actinomycetota</taxon>
        <taxon>Actinomycetes</taxon>
        <taxon>Kitasatosporales</taxon>
        <taxon>Streptomycetaceae</taxon>
        <taxon>Streptomyces</taxon>
        <taxon>Streptomyces aurantiacus group</taxon>
    </lineage>
</organism>
<proteinExistence type="predicted"/>
<reference evidence="2 3" key="1">
    <citation type="submission" date="2015-10" db="EMBL/GenBank/DDBJ databases">
        <title>Draft genome sequence of Streptomyces canus DSM 40017, type strain for the species Streptomyces canus.</title>
        <authorList>
            <person name="Ruckert C."/>
            <person name="Winkler A."/>
            <person name="Kalinowski J."/>
            <person name="Kampfer P."/>
            <person name="Glaeser S."/>
        </authorList>
    </citation>
    <scope>NUCLEOTIDE SEQUENCE [LARGE SCALE GENOMIC DNA]</scope>
    <source>
        <strain evidence="2 3">DSM 40017</strain>
    </source>
</reference>
<comment type="caution">
    <text evidence="2">The sequence shown here is derived from an EMBL/GenBank/DDBJ whole genome shotgun (WGS) entry which is preliminary data.</text>
</comment>
<dbReference type="PROSITE" id="PS51257">
    <property type="entry name" value="PROKAR_LIPOPROTEIN"/>
    <property type="match status" value="1"/>
</dbReference>
<dbReference type="AlphaFoldDB" id="A0A101S4Y8"/>
<sequence>MNQNYRQSQRMIEIDTRLIRAGAVLTAAGAAVACAGMGVAAFAVFSAGRRMIRDMDVPPSQQAAMKWRQAKEASLAGARAWQAASDAQNGSLAR</sequence>
<feature type="transmembrane region" description="Helical" evidence="1">
    <location>
        <begin position="21"/>
        <end position="45"/>
    </location>
</feature>
<dbReference type="Proteomes" id="UP000053669">
    <property type="component" value="Unassembled WGS sequence"/>
</dbReference>
<gene>
    <name evidence="2" type="ORF">AQJ46_23980</name>
</gene>
<protein>
    <recommendedName>
        <fullName evidence="4">Lipoprotein</fullName>
    </recommendedName>
</protein>
<keyword evidence="1" id="KW-0472">Membrane</keyword>
<keyword evidence="1" id="KW-1133">Transmembrane helix</keyword>
<dbReference type="RefSeq" id="WP_059207551.1">
    <property type="nucleotide sequence ID" value="NZ_JBEXSU010000002.1"/>
</dbReference>
<dbReference type="STRING" id="58343.AQJ46_23980"/>
<evidence type="ECO:0000313" key="2">
    <source>
        <dbReference type="EMBL" id="KUN67343.1"/>
    </source>
</evidence>
<evidence type="ECO:0000313" key="3">
    <source>
        <dbReference type="Proteomes" id="UP000053669"/>
    </source>
</evidence>
<keyword evidence="1" id="KW-0812">Transmembrane</keyword>
<evidence type="ECO:0008006" key="4">
    <source>
        <dbReference type="Google" id="ProtNLM"/>
    </source>
</evidence>
<name>A0A101S4Y8_9ACTN</name>